<evidence type="ECO:0000313" key="2">
    <source>
        <dbReference type="EMBL" id="OWK16125.1"/>
    </source>
</evidence>
<dbReference type="Gene3D" id="6.10.140.140">
    <property type="match status" value="1"/>
</dbReference>
<keyword evidence="3" id="KW-1185">Reference proteome</keyword>
<proteinExistence type="predicted"/>
<evidence type="ECO:0000259" key="1">
    <source>
        <dbReference type="PROSITE" id="PS50805"/>
    </source>
</evidence>
<accession>A0A212DD09</accession>
<dbReference type="Proteomes" id="UP000242450">
    <property type="component" value="Chromosome 4"/>
</dbReference>
<sequence>DVAVAFTWEEWQLLAPAQKALYWDVTLENYGNLVSVGEDGCPGSLGQSMVTSDEPESSAISHEQAIKLANLMYSPSWNEKNHHGP</sequence>
<dbReference type="EMBL" id="MKHE01000004">
    <property type="protein sequence ID" value="OWK16125.1"/>
    <property type="molecule type" value="Genomic_DNA"/>
</dbReference>
<dbReference type="AlphaFoldDB" id="A0A212DD09"/>
<dbReference type="PROSITE" id="PS50805">
    <property type="entry name" value="KRAB"/>
    <property type="match status" value="1"/>
</dbReference>
<reference evidence="2 3" key="1">
    <citation type="journal article" date="2018" name="Mol. Genet. Genomics">
        <title>The red deer Cervus elaphus genome CerEla1.0: sequencing, annotating, genes, and chromosomes.</title>
        <authorList>
            <person name="Bana N.A."/>
            <person name="Nyiri A."/>
            <person name="Nagy J."/>
            <person name="Frank K."/>
            <person name="Nagy T."/>
            <person name="Steger V."/>
            <person name="Schiller M."/>
            <person name="Lakatos P."/>
            <person name="Sugar L."/>
            <person name="Horn P."/>
            <person name="Barta E."/>
            <person name="Orosz L."/>
        </authorList>
    </citation>
    <scope>NUCLEOTIDE SEQUENCE [LARGE SCALE GENOMIC DNA]</scope>
    <source>
        <strain evidence="2">Hungarian</strain>
    </source>
</reference>
<dbReference type="SMART" id="SM00349">
    <property type="entry name" value="KRAB"/>
    <property type="match status" value="1"/>
</dbReference>
<dbReference type="InterPro" id="IPR050169">
    <property type="entry name" value="Krueppel_C2H2_ZnF"/>
</dbReference>
<dbReference type="CDD" id="cd07765">
    <property type="entry name" value="KRAB_A-box"/>
    <property type="match status" value="1"/>
</dbReference>
<dbReference type="SUPFAM" id="SSF109640">
    <property type="entry name" value="KRAB domain (Kruppel-associated box)"/>
    <property type="match status" value="1"/>
</dbReference>
<feature type="domain" description="KRAB" evidence="1">
    <location>
        <begin position="1"/>
        <end position="85"/>
    </location>
</feature>
<dbReference type="PANTHER" id="PTHR23232:SF161">
    <property type="entry name" value="KRAB DOMAIN-CONTAINING PROTEIN"/>
    <property type="match status" value="1"/>
</dbReference>
<organism evidence="2 3">
    <name type="scientific">Cervus elaphus hippelaphus</name>
    <name type="common">European red deer</name>
    <dbReference type="NCBI Taxonomy" id="46360"/>
    <lineage>
        <taxon>Eukaryota</taxon>
        <taxon>Metazoa</taxon>
        <taxon>Chordata</taxon>
        <taxon>Craniata</taxon>
        <taxon>Vertebrata</taxon>
        <taxon>Euteleostomi</taxon>
        <taxon>Mammalia</taxon>
        <taxon>Eutheria</taxon>
        <taxon>Laurasiatheria</taxon>
        <taxon>Artiodactyla</taxon>
        <taxon>Ruminantia</taxon>
        <taxon>Pecora</taxon>
        <taxon>Cervidae</taxon>
        <taxon>Cervinae</taxon>
        <taxon>Cervus</taxon>
    </lineage>
</organism>
<dbReference type="GO" id="GO:0006355">
    <property type="term" value="P:regulation of DNA-templated transcription"/>
    <property type="evidence" value="ECO:0007669"/>
    <property type="project" value="InterPro"/>
</dbReference>
<dbReference type="InterPro" id="IPR036051">
    <property type="entry name" value="KRAB_dom_sf"/>
</dbReference>
<name>A0A212DD09_CEREH</name>
<comment type="caution">
    <text evidence="2">The sequence shown here is derived from an EMBL/GenBank/DDBJ whole genome shotgun (WGS) entry which is preliminary data.</text>
</comment>
<gene>
    <name evidence="2" type="ORF">Celaphus_00004808</name>
</gene>
<feature type="non-terminal residue" evidence="2">
    <location>
        <position position="1"/>
    </location>
</feature>
<evidence type="ECO:0000313" key="3">
    <source>
        <dbReference type="Proteomes" id="UP000242450"/>
    </source>
</evidence>
<dbReference type="OrthoDB" id="9528177at2759"/>
<dbReference type="Pfam" id="PF01352">
    <property type="entry name" value="KRAB"/>
    <property type="match status" value="1"/>
</dbReference>
<dbReference type="PANTHER" id="PTHR23232">
    <property type="entry name" value="KRAB DOMAIN C2H2 ZINC FINGER"/>
    <property type="match status" value="1"/>
</dbReference>
<dbReference type="InterPro" id="IPR001909">
    <property type="entry name" value="KRAB"/>
</dbReference>
<protein>
    <recommendedName>
        <fullName evidence="1">KRAB domain-containing protein</fullName>
    </recommendedName>
</protein>